<dbReference type="OrthoDB" id="10319127at2759"/>
<accession>A0A5E4N5L2</accession>
<evidence type="ECO:0000313" key="2">
    <source>
        <dbReference type="Proteomes" id="UP000325440"/>
    </source>
</evidence>
<reference evidence="1 2" key="1">
    <citation type="submission" date="2019-08" db="EMBL/GenBank/DDBJ databases">
        <authorList>
            <person name="Alioto T."/>
            <person name="Alioto T."/>
            <person name="Gomez Garrido J."/>
        </authorList>
    </citation>
    <scope>NUCLEOTIDE SEQUENCE [LARGE SCALE GENOMIC DNA]</scope>
</reference>
<gene>
    <name evidence="1" type="ORF">CINCED_3A022091</name>
</gene>
<keyword evidence="2" id="KW-1185">Reference proteome</keyword>
<dbReference type="EMBL" id="CABPRJ010001894">
    <property type="protein sequence ID" value="VVC39211.1"/>
    <property type="molecule type" value="Genomic_DNA"/>
</dbReference>
<dbReference type="Proteomes" id="UP000325440">
    <property type="component" value="Unassembled WGS sequence"/>
</dbReference>
<protein>
    <submittedName>
        <fullName evidence="1">Uncharacterized protein</fullName>
    </submittedName>
</protein>
<dbReference type="AlphaFoldDB" id="A0A5E4N5L2"/>
<organism evidence="1 2">
    <name type="scientific">Cinara cedri</name>
    <dbReference type="NCBI Taxonomy" id="506608"/>
    <lineage>
        <taxon>Eukaryota</taxon>
        <taxon>Metazoa</taxon>
        <taxon>Ecdysozoa</taxon>
        <taxon>Arthropoda</taxon>
        <taxon>Hexapoda</taxon>
        <taxon>Insecta</taxon>
        <taxon>Pterygota</taxon>
        <taxon>Neoptera</taxon>
        <taxon>Paraneoptera</taxon>
        <taxon>Hemiptera</taxon>
        <taxon>Sternorrhyncha</taxon>
        <taxon>Aphidomorpha</taxon>
        <taxon>Aphidoidea</taxon>
        <taxon>Aphididae</taxon>
        <taxon>Lachninae</taxon>
        <taxon>Cinara</taxon>
    </lineage>
</organism>
<sequence>MFITESSNVSDFVELAQLAGVKIAPNVVSALLELLDLGYSPSSIRKVCREVAKYKSRHEKSGTTMNSTS</sequence>
<proteinExistence type="predicted"/>
<evidence type="ECO:0000313" key="1">
    <source>
        <dbReference type="EMBL" id="VVC39211.1"/>
    </source>
</evidence>
<name>A0A5E4N5L2_9HEMI</name>